<evidence type="ECO:0000256" key="5">
    <source>
        <dbReference type="ARBA" id="ARBA00022741"/>
    </source>
</evidence>
<dbReference type="GO" id="GO:0004359">
    <property type="term" value="F:glutaminase activity"/>
    <property type="evidence" value="ECO:0007669"/>
    <property type="project" value="RHEA"/>
</dbReference>
<dbReference type="GO" id="GO:0097268">
    <property type="term" value="C:cytoophidium"/>
    <property type="evidence" value="ECO:0007669"/>
    <property type="project" value="UniProtKB-ARBA"/>
</dbReference>
<keyword evidence="4 11" id="KW-0479">Metal-binding</keyword>
<keyword evidence="15" id="KW-1185">Reference proteome</keyword>
<dbReference type="RefSeq" id="WP_116172929.1">
    <property type="nucleotide sequence ID" value="NZ_CP144375.1"/>
</dbReference>
<comment type="subunit">
    <text evidence="11">Homotetramer.</text>
</comment>
<feature type="binding site" evidence="11">
    <location>
        <begin position="197"/>
        <end position="202"/>
    </location>
    <ligand>
        <name>UTP</name>
        <dbReference type="ChEBI" id="CHEBI:46398"/>
    </ligand>
</feature>
<protein>
    <recommendedName>
        <fullName evidence="11">CTP synthase</fullName>
        <ecNumber evidence="11">6.3.4.2</ecNumber>
    </recommendedName>
    <alternativeName>
        <fullName evidence="11">Cytidine 5'-triphosphate synthase</fullName>
    </alternativeName>
    <alternativeName>
        <fullName evidence="11">Cytidine triphosphate synthetase</fullName>
        <shortName evidence="11">CTP synthetase</shortName>
        <shortName evidence="11">CTPS</shortName>
    </alternativeName>
    <alternativeName>
        <fullName evidence="11">UTP--ammonia ligase</fullName>
    </alternativeName>
</protein>
<feature type="binding site" evidence="11">
    <location>
        <position position="76"/>
    </location>
    <ligand>
        <name>Mg(2+)</name>
        <dbReference type="ChEBI" id="CHEBI:18420"/>
    </ligand>
</feature>
<evidence type="ECO:0000256" key="2">
    <source>
        <dbReference type="ARBA" id="ARBA00007533"/>
    </source>
</evidence>
<comment type="function">
    <text evidence="11">Catalyzes the ATP-dependent amination of UTP to CTP with either L-glutamine or ammonia as the source of nitrogen. Regulates intracellular CTP levels through interactions with the four ribonucleotide triphosphates.</text>
</comment>
<dbReference type="InterPro" id="IPR017926">
    <property type="entry name" value="GATASE"/>
</dbReference>
<evidence type="ECO:0000259" key="12">
    <source>
        <dbReference type="Pfam" id="PF00117"/>
    </source>
</evidence>
<dbReference type="CDD" id="cd01746">
    <property type="entry name" value="GATase1_CTP_Synthase"/>
    <property type="match status" value="1"/>
</dbReference>
<feature type="region of interest" description="Amidoligase domain" evidence="11">
    <location>
        <begin position="1"/>
        <end position="276"/>
    </location>
</feature>
<dbReference type="UniPathway" id="UPA00159">
    <property type="reaction ID" value="UER00277"/>
</dbReference>
<comment type="catalytic activity">
    <reaction evidence="10 11">
        <text>UTP + L-glutamine + ATP + H2O = CTP + L-glutamate + ADP + phosphate + 2 H(+)</text>
        <dbReference type="Rhea" id="RHEA:26426"/>
        <dbReference type="ChEBI" id="CHEBI:15377"/>
        <dbReference type="ChEBI" id="CHEBI:15378"/>
        <dbReference type="ChEBI" id="CHEBI:29985"/>
        <dbReference type="ChEBI" id="CHEBI:30616"/>
        <dbReference type="ChEBI" id="CHEBI:37563"/>
        <dbReference type="ChEBI" id="CHEBI:43474"/>
        <dbReference type="ChEBI" id="CHEBI:46398"/>
        <dbReference type="ChEBI" id="CHEBI:58359"/>
        <dbReference type="ChEBI" id="CHEBI:456216"/>
        <dbReference type="EC" id="6.3.4.2"/>
    </reaction>
</comment>
<dbReference type="SUPFAM" id="SSF52317">
    <property type="entry name" value="Class I glutamine amidotransferase-like"/>
    <property type="match status" value="1"/>
</dbReference>
<dbReference type="PANTHER" id="PTHR11550:SF0">
    <property type="entry name" value="CTP SYNTHASE-RELATED"/>
    <property type="match status" value="1"/>
</dbReference>
<dbReference type="InterPro" id="IPR004468">
    <property type="entry name" value="CTP_synthase"/>
</dbReference>
<dbReference type="Gene3D" id="3.40.50.880">
    <property type="match status" value="1"/>
</dbReference>
<comment type="similarity">
    <text evidence="2 11">Belongs to the CTP synthase family.</text>
</comment>
<evidence type="ECO:0000256" key="6">
    <source>
        <dbReference type="ARBA" id="ARBA00022840"/>
    </source>
</evidence>
<feature type="binding site" evidence="11">
    <location>
        <position position="364"/>
    </location>
    <ligand>
        <name>L-glutamine</name>
        <dbReference type="ChEBI" id="CHEBI:58359"/>
    </ligand>
</feature>
<feature type="binding site" evidence="11">
    <location>
        <position position="415"/>
    </location>
    <ligand>
        <name>L-glutamine</name>
        <dbReference type="ChEBI" id="CHEBI:58359"/>
    </ligand>
</feature>
<feature type="active site" description="Nucleophile; for glutamine hydrolysis" evidence="11">
    <location>
        <position position="391"/>
    </location>
</feature>
<dbReference type="NCBIfam" id="TIGR00337">
    <property type="entry name" value="PyrG"/>
    <property type="match status" value="1"/>
</dbReference>
<comment type="catalytic activity">
    <reaction evidence="11">
        <text>L-glutamine + H2O = L-glutamate + NH4(+)</text>
        <dbReference type="Rhea" id="RHEA:15889"/>
        <dbReference type="ChEBI" id="CHEBI:15377"/>
        <dbReference type="ChEBI" id="CHEBI:28938"/>
        <dbReference type="ChEBI" id="CHEBI:29985"/>
        <dbReference type="ChEBI" id="CHEBI:58359"/>
    </reaction>
</comment>
<dbReference type="AlphaFoldDB" id="A0A3E0I6M6"/>
<accession>A0A3E0I6M6</accession>
<reference evidence="14 15" key="1">
    <citation type="submission" date="2018-08" db="EMBL/GenBank/DDBJ databases">
        <title>Genomic Encyclopedia of Archaeal and Bacterial Type Strains, Phase II (KMG-II): from individual species to whole genera.</title>
        <authorList>
            <person name="Goeker M."/>
        </authorList>
    </citation>
    <scope>NUCLEOTIDE SEQUENCE [LARGE SCALE GENOMIC DNA]</scope>
    <source>
        <strain evidence="14 15">DSM 45791</strain>
    </source>
</reference>
<evidence type="ECO:0000256" key="4">
    <source>
        <dbReference type="ARBA" id="ARBA00022723"/>
    </source>
</evidence>
<dbReference type="EMBL" id="QUNO01000002">
    <property type="protein sequence ID" value="REH53795.1"/>
    <property type="molecule type" value="Genomic_DNA"/>
</dbReference>
<feature type="binding site" evidence="11">
    <location>
        <position position="18"/>
    </location>
    <ligand>
        <name>UTP</name>
        <dbReference type="ChEBI" id="CHEBI:46398"/>
    </ligand>
</feature>
<evidence type="ECO:0000256" key="3">
    <source>
        <dbReference type="ARBA" id="ARBA00022598"/>
    </source>
</evidence>
<feature type="binding site" evidence="11">
    <location>
        <position position="233"/>
    </location>
    <ligand>
        <name>CTP</name>
        <dbReference type="ChEBI" id="CHEBI:37563"/>
        <note>allosteric inhibitor</note>
    </ligand>
</feature>
<evidence type="ECO:0000313" key="14">
    <source>
        <dbReference type="EMBL" id="REH53795.1"/>
    </source>
</evidence>
<proteinExistence type="inferred from homology"/>
<dbReference type="Gene3D" id="3.40.50.300">
    <property type="entry name" value="P-loop containing nucleotide triphosphate hydrolases"/>
    <property type="match status" value="1"/>
</dbReference>
<evidence type="ECO:0000256" key="8">
    <source>
        <dbReference type="ARBA" id="ARBA00022962"/>
    </source>
</evidence>
<sequence length="562" mass="60570">MSQSRLTKHVFVTGGVASSLGKGLTASSLGQLLTARGLRVTMQKLDPYLNVDPGTMNPFQHGEVFVTEDGAETDLDIGHYERFLDRDLSGSANVTTGQVYSAVIAKERRGEYLGDTVQVIPHITDEIKSRIRAMADPDENGVAPDVVITEVGGTVGDIESLPFLEAARQVRHDVGRDNCFFLHVSLVPYLAPSGELKTKPTQHSVAALRNIGIQPDAIVCRADREIPDGLKRKIALMCDVDVDAVVAAPDAPSIYDIPKVLHAEGLDAYVVRRLDLPFRDVSWTVWGDLLDRVHNPSDRARIALVGKYVDLPDAYLSVTEALRAGGFAHRAKVEIVWVPSDECETEVGAAHALSGVDGVLVPGGFGVRGIEGKIGAIRYARTRGIPTLGLCLGLQCMVIDAARGLAGIADANSDEFGEPTKNPVISTMADQTDVVAGERDMGGTMRLGAYPAKLLPGSQAAKAYGTTEVSERHRHRYEVNNAYRARLSKAGLVFSGTSPDGHLVEFVELPADKHPFFVGTQAHPELKSRPTRPHPLFAAFIRAALDYVAAERLPVELAEVNA</sequence>
<dbReference type="GO" id="GO:0005524">
    <property type="term" value="F:ATP binding"/>
    <property type="evidence" value="ECO:0007669"/>
    <property type="project" value="UniProtKB-KW"/>
</dbReference>
<feature type="domain" description="Glutamine amidotransferase" evidence="12">
    <location>
        <begin position="311"/>
        <end position="542"/>
    </location>
</feature>
<gene>
    <name evidence="11" type="primary">pyrG</name>
    <name evidence="14" type="ORF">BCF44_10216</name>
</gene>
<dbReference type="InterPro" id="IPR017456">
    <property type="entry name" value="CTP_synthase_N"/>
</dbReference>
<dbReference type="GO" id="GO:0019856">
    <property type="term" value="P:pyrimidine nucleobase biosynthetic process"/>
    <property type="evidence" value="ECO:0007669"/>
    <property type="project" value="TreeGrafter"/>
</dbReference>
<feature type="binding site" evidence="11">
    <location>
        <begin position="392"/>
        <end position="395"/>
    </location>
    <ligand>
        <name>L-glutamine</name>
        <dbReference type="ChEBI" id="CHEBI:58359"/>
    </ligand>
</feature>
<evidence type="ECO:0000256" key="7">
    <source>
        <dbReference type="ARBA" id="ARBA00022842"/>
    </source>
</evidence>
<name>A0A3E0I6M6_9PSEU</name>
<dbReference type="FunFam" id="3.40.50.880:FF:000002">
    <property type="entry name" value="CTP synthase"/>
    <property type="match status" value="1"/>
</dbReference>
<organism evidence="14 15">
    <name type="scientific">Kutzneria buriramensis</name>
    <dbReference type="NCBI Taxonomy" id="1045776"/>
    <lineage>
        <taxon>Bacteria</taxon>
        <taxon>Bacillati</taxon>
        <taxon>Actinomycetota</taxon>
        <taxon>Actinomycetes</taxon>
        <taxon>Pseudonocardiales</taxon>
        <taxon>Pseudonocardiaceae</taxon>
        <taxon>Kutzneria</taxon>
    </lineage>
</organism>
<evidence type="ECO:0000256" key="11">
    <source>
        <dbReference type="HAMAP-Rule" id="MF_01227"/>
    </source>
</evidence>
<dbReference type="GO" id="GO:0044210">
    <property type="term" value="P:'de novo' CTP biosynthetic process"/>
    <property type="evidence" value="ECO:0007669"/>
    <property type="project" value="UniProtKB-UniRule"/>
</dbReference>
<dbReference type="InterPro" id="IPR029062">
    <property type="entry name" value="Class_I_gatase-like"/>
</dbReference>
<dbReference type="CDD" id="cd03113">
    <property type="entry name" value="CTPS_N"/>
    <property type="match status" value="1"/>
</dbReference>
<comment type="catalytic activity">
    <reaction evidence="11">
        <text>UTP + NH4(+) + ATP = CTP + ADP + phosphate + 2 H(+)</text>
        <dbReference type="Rhea" id="RHEA:16597"/>
        <dbReference type="ChEBI" id="CHEBI:15378"/>
        <dbReference type="ChEBI" id="CHEBI:28938"/>
        <dbReference type="ChEBI" id="CHEBI:30616"/>
        <dbReference type="ChEBI" id="CHEBI:37563"/>
        <dbReference type="ChEBI" id="CHEBI:43474"/>
        <dbReference type="ChEBI" id="CHEBI:46398"/>
        <dbReference type="ChEBI" id="CHEBI:456216"/>
    </reaction>
</comment>
<feature type="binding site" evidence="11">
    <location>
        <begin position="157"/>
        <end position="159"/>
    </location>
    <ligand>
        <name>CTP</name>
        <dbReference type="ChEBI" id="CHEBI:37563"/>
        <note>allosteric inhibitor</note>
    </ligand>
</feature>
<dbReference type="InterPro" id="IPR033828">
    <property type="entry name" value="GATase1_CTP_Synthase"/>
</dbReference>
<feature type="binding site" evidence="11">
    <location>
        <position position="476"/>
    </location>
    <ligand>
        <name>L-glutamine</name>
        <dbReference type="ChEBI" id="CHEBI:58359"/>
    </ligand>
</feature>
<feature type="domain" description="CTP synthase N-terminal" evidence="13">
    <location>
        <begin position="8"/>
        <end position="276"/>
    </location>
</feature>
<comment type="caution">
    <text evidence="11">Lacks conserved residue(s) required for the propagation of feature annotation.</text>
</comment>
<dbReference type="Pfam" id="PF06418">
    <property type="entry name" value="CTP_synth_N"/>
    <property type="match status" value="1"/>
</dbReference>
<dbReference type="InterPro" id="IPR027417">
    <property type="entry name" value="P-loop_NTPase"/>
</dbReference>
<comment type="miscellaneous">
    <text evidence="11">CTPSs have evolved a hybrid strategy for distinguishing between UTP and CTP. The overlapping regions of the product feedback inhibitory and substrate sites recognize a common feature in both compounds, the triphosphate moiety. To differentiate isosteric substrate and product pyrimidine rings, an additional pocket far from the expected kinase/ligase catalytic site, specifically recognizes the cytosine and ribose portions of the product inhibitor.</text>
</comment>
<keyword evidence="5 11" id="KW-0547">Nucleotide-binding</keyword>
<keyword evidence="6 11" id="KW-0067">ATP-binding</keyword>
<evidence type="ECO:0000256" key="1">
    <source>
        <dbReference type="ARBA" id="ARBA00005171"/>
    </source>
</evidence>
<feature type="binding site" evidence="11">
    <location>
        <begin position="197"/>
        <end position="202"/>
    </location>
    <ligand>
        <name>CTP</name>
        <dbReference type="ChEBI" id="CHEBI:37563"/>
        <note>allosteric inhibitor</note>
    </ligand>
</feature>
<dbReference type="GO" id="GO:0042802">
    <property type="term" value="F:identical protein binding"/>
    <property type="evidence" value="ECO:0007669"/>
    <property type="project" value="TreeGrafter"/>
</dbReference>
<evidence type="ECO:0000259" key="13">
    <source>
        <dbReference type="Pfam" id="PF06418"/>
    </source>
</evidence>
<feature type="binding site" evidence="11">
    <location>
        <position position="150"/>
    </location>
    <ligand>
        <name>Mg(2+)</name>
        <dbReference type="ChEBI" id="CHEBI:18420"/>
    </ligand>
</feature>
<dbReference type="GO" id="GO:0046872">
    <property type="term" value="F:metal ion binding"/>
    <property type="evidence" value="ECO:0007669"/>
    <property type="project" value="UniProtKB-KW"/>
</dbReference>
<dbReference type="GO" id="GO:0003883">
    <property type="term" value="F:CTP synthase activity"/>
    <property type="evidence" value="ECO:0007669"/>
    <property type="project" value="UniProtKB-UniRule"/>
</dbReference>
<dbReference type="GO" id="GO:0005829">
    <property type="term" value="C:cytosol"/>
    <property type="evidence" value="ECO:0007669"/>
    <property type="project" value="TreeGrafter"/>
</dbReference>
<dbReference type="HAMAP" id="MF_01227">
    <property type="entry name" value="PyrG"/>
    <property type="match status" value="1"/>
</dbReference>
<keyword evidence="3 11" id="KW-0436">Ligase</keyword>
<feature type="active site" evidence="11">
    <location>
        <position position="523"/>
    </location>
</feature>
<feature type="binding site" evidence="11">
    <location>
        <position position="18"/>
    </location>
    <ligand>
        <name>CTP</name>
        <dbReference type="ChEBI" id="CHEBI:37563"/>
        <note>allosteric inhibitor</note>
    </ligand>
</feature>
<dbReference type="Proteomes" id="UP000256269">
    <property type="component" value="Unassembled WGS sequence"/>
</dbReference>
<feature type="binding site" evidence="11">
    <location>
        <begin position="19"/>
        <end position="24"/>
    </location>
    <ligand>
        <name>ATP</name>
        <dbReference type="ChEBI" id="CHEBI:30616"/>
    </ligand>
</feature>
<keyword evidence="8 11" id="KW-0315">Glutamine amidotransferase</keyword>
<feature type="active site" evidence="11">
    <location>
        <position position="525"/>
    </location>
</feature>
<dbReference type="SUPFAM" id="SSF52540">
    <property type="entry name" value="P-loop containing nucleoside triphosphate hydrolases"/>
    <property type="match status" value="1"/>
</dbReference>
<keyword evidence="7 11" id="KW-0460">Magnesium</keyword>
<comment type="caution">
    <text evidence="14">The sequence shown here is derived from an EMBL/GenBank/DDBJ whole genome shotgun (WGS) entry which is preliminary data.</text>
</comment>
<dbReference type="PANTHER" id="PTHR11550">
    <property type="entry name" value="CTP SYNTHASE"/>
    <property type="match status" value="1"/>
</dbReference>
<dbReference type="OrthoDB" id="9801107at2"/>
<dbReference type="Pfam" id="PF00117">
    <property type="entry name" value="GATase"/>
    <property type="match status" value="1"/>
</dbReference>
<comment type="activity regulation">
    <text evidence="11">Allosterically activated by GTP, when glutamine is the substrate; GTP has no effect on the reaction when ammonia is the substrate. The allosteric effector GTP functions by stabilizing the protein conformation that binds the tetrahedral intermediate(s) formed during glutamine hydrolysis. Inhibited by the product CTP, via allosteric rather than competitive inhibition.</text>
</comment>
<evidence type="ECO:0000256" key="10">
    <source>
        <dbReference type="ARBA" id="ARBA00047781"/>
    </source>
</evidence>
<evidence type="ECO:0000256" key="9">
    <source>
        <dbReference type="ARBA" id="ARBA00022975"/>
    </source>
</evidence>
<dbReference type="NCBIfam" id="NF003792">
    <property type="entry name" value="PRK05380.1"/>
    <property type="match status" value="1"/>
</dbReference>
<keyword evidence="9 11" id="KW-0665">Pyrimidine biosynthesis</keyword>
<feature type="binding site" evidence="11">
    <location>
        <position position="76"/>
    </location>
    <ligand>
        <name>ATP</name>
        <dbReference type="ChEBI" id="CHEBI:30616"/>
    </ligand>
</feature>
<feature type="binding site" evidence="11">
    <location>
        <position position="251"/>
    </location>
    <ligand>
        <name>ATP</name>
        <dbReference type="ChEBI" id="CHEBI:30616"/>
    </ligand>
</feature>
<dbReference type="PROSITE" id="PS51273">
    <property type="entry name" value="GATASE_TYPE_1"/>
    <property type="match status" value="1"/>
</dbReference>
<dbReference type="EC" id="6.3.4.2" evidence="11"/>
<dbReference type="FunFam" id="3.40.50.300:FF:000009">
    <property type="entry name" value="CTP synthase"/>
    <property type="match status" value="1"/>
</dbReference>
<feature type="binding site" evidence="11">
    <location>
        <position position="233"/>
    </location>
    <ligand>
        <name>UTP</name>
        <dbReference type="ChEBI" id="CHEBI:46398"/>
    </ligand>
</feature>
<evidence type="ECO:0000313" key="15">
    <source>
        <dbReference type="Proteomes" id="UP000256269"/>
    </source>
</evidence>
<comment type="pathway">
    <text evidence="1 11">Pyrimidine metabolism; CTP biosynthesis via de novo pathway; CTP from UDP: step 2/2.</text>
</comment>